<organism evidence="8 9">
    <name type="scientific">Psychroflexus aurantiacus</name>
    <dbReference type="NCBI Taxonomy" id="2709310"/>
    <lineage>
        <taxon>Bacteria</taxon>
        <taxon>Pseudomonadati</taxon>
        <taxon>Bacteroidota</taxon>
        <taxon>Flavobacteriia</taxon>
        <taxon>Flavobacteriales</taxon>
        <taxon>Flavobacteriaceae</taxon>
        <taxon>Psychroflexus</taxon>
    </lineage>
</organism>
<evidence type="ECO:0000256" key="5">
    <source>
        <dbReference type="ARBA" id="ARBA00022747"/>
    </source>
</evidence>
<dbReference type="InterPro" id="IPR003356">
    <property type="entry name" value="DNA_methylase_A-5"/>
</dbReference>
<comment type="catalytic activity">
    <reaction evidence="6">
        <text>a 2'-deoxyadenosine in DNA + S-adenosyl-L-methionine = an N(6)-methyl-2'-deoxyadenosine in DNA + S-adenosyl-L-homocysteine + H(+)</text>
        <dbReference type="Rhea" id="RHEA:15197"/>
        <dbReference type="Rhea" id="RHEA-COMP:12418"/>
        <dbReference type="Rhea" id="RHEA-COMP:12419"/>
        <dbReference type="ChEBI" id="CHEBI:15378"/>
        <dbReference type="ChEBI" id="CHEBI:57856"/>
        <dbReference type="ChEBI" id="CHEBI:59789"/>
        <dbReference type="ChEBI" id="CHEBI:90615"/>
        <dbReference type="ChEBI" id="CHEBI:90616"/>
        <dbReference type="EC" id="2.1.1.72"/>
    </reaction>
</comment>
<dbReference type="Gene3D" id="3.40.50.150">
    <property type="entry name" value="Vaccinia Virus protein VP39"/>
    <property type="match status" value="1"/>
</dbReference>
<dbReference type="Proteomes" id="UP000478505">
    <property type="component" value="Unassembled WGS sequence"/>
</dbReference>
<evidence type="ECO:0000256" key="4">
    <source>
        <dbReference type="ARBA" id="ARBA00022679"/>
    </source>
</evidence>
<dbReference type="RefSeq" id="WP_164004153.1">
    <property type="nucleotide sequence ID" value="NZ_JAAIKD010000002.1"/>
</dbReference>
<evidence type="ECO:0000313" key="8">
    <source>
        <dbReference type="EMBL" id="NEV93441.1"/>
    </source>
</evidence>
<reference evidence="8 9" key="1">
    <citation type="submission" date="2020-02" db="EMBL/GenBank/DDBJ databases">
        <title>Flavobacteriaceae Psychroflexus bacterium YR1-1, complete genome.</title>
        <authorList>
            <person name="Li Y."/>
            <person name="Wu S."/>
        </authorList>
    </citation>
    <scope>NUCLEOTIDE SEQUENCE [LARGE SCALE GENOMIC DNA]</scope>
    <source>
        <strain evidence="8 9">YR1-1</strain>
    </source>
</reference>
<evidence type="ECO:0000259" key="7">
    <source>
        <dbReference type="Pfam" id="PF02384"/>
    </source>
</evidence>
<evidence type="ECO:0000256" key="2">
    <source>
        <dbReference type="ARBA" id="ARBA00011900"/>
    </source>
</evidence>
<proteinExistence type="inferred from homology"/>
<dbReference type="InterPro" id="IPR050953">
    <property type="entry name" value="N4_N6_ade-DNA_methylase"/>
</dbReference>
<evidence type="ECO:0000256" key="3">
    <source>
        <dbReference type="ARBA" id="ARBA00022603"/>
    </source>
</evidence>
<comment type="similarity">
    <text evidence="1">Belongs to the N(4)/N(6)-methyltransferase family.</text>
</comment>
<dbReference type="EC" id="2.1.1.72" evidence="2"/>
<accession>A0A6B3R6K9</accession>
<keyword evidence="4" id="KW-0808">Transferase</keyword>
<dbReference type="PANTHER" id="PTHR33841">
    <property type="entry name" value="DNA METHYLTRANSFERASE YEEA-RELATED"/>
    <property type="match status" value="1"/>
</dbReference>
<evidence type="ECO:0000313" key="9">
    <source>
        <dbReference type="Proteomes" id="UP000478505"/>
    </source>
</evidence>
<evidence type="ECO:0000256" key="1">
    <source>
        <dbReference type="ARBA" id="ARBA00006594"/>
    </source>
</evidence>
<comment type="caution">
    <text evidence="8">The sequence shown here is derived from an EMBL/GenBank/DDBJ whole genome shotgun (WGS) entry which is preliminary data.</text>
</comment>
<dbReference type="PANTHER" id="PTHR33841:SF1">
    <property type="entry name" value="DNA METHYLTRANSFERASE A"/>
    <property type="match status" value="1"/>
</dbReference>
<dbReference type="GO" id="GO:0003677">
    <property type="term" value="F:DNA binding"/>
    <property type="evidence" value="ECO:0007669"/>
    <property type="project" value="InterPro"/>
</dbReference>
<keyword evidence="3 8" id="KW-0489">Methyltransferase</keyword>
<dbReference type="GO" id="GO:0009307">
    <property type="term" value="P:DNA restriction-modification system"/>
    <property type="evidence" value="ECO:0007669"/>
    <property type="project" value="UniProtKB-KW"/>
</dbReference>
<gene>
    <name evidence="8" type="ORF">G3567_04660</name>
</gene>
<name>A0A6B3R6K9_9FLAO</name>
<dbReference type="EMBL" id="JAAIKD010000002">
    <property type="protein sequence ID" value="NEV93441.1"/>
    <property type="molecule type" value="Genomic_DNA"/>
</dbReference>
<keyword evidence="9" id="KW-1185">Reference proteome</keyword>
<protein>
    <recommendedName>
        <fullName evidence="2">site-specific DNA-methyltransferase (adenine-specific)</fullName>
        <ecNumber evidence="2">2.1.1.72</ecNumber>
    </recommendedName>
</protein>
<dbReference type="GO" id="GO:0032259">
    <property type="term" value="P:methylation"/>
    <property type="evidence" value="ECO:0007669"/>
    <property type="project" value="UniProtKB-KW"/>
</dbReference>
<dbReference type="SUPFAM" id="SSF53335">
    <property type="entry name" value="S-adenosyl-L-methionine-dependent methyltransferases"/>
    <property type="match status" value="1"/>
</dbReference>
<feature type="domain" description="DNA methylase adenine-specific" evidence="7">
    <location>
        <begin position="344"/>
        <end position="444"/>
    </location>
</feature>
<keyword evidence="5" id="KW-0680">Restriction system</keyword>
<evidence type="ECO:0000256" key="6">
    <source>
        <dbReference type="ARBA" id="ARBA00047942"/>
    </source>
</evidence>
<dbReference type="Pfam" id="PF02384">
    <property type="entry name" value="N6_Mtase"/>
    <property type="match status" value="1"/>
</dbReference>
<dbReference type="GO" id="GO:0009007">
    <property type="term" value="F:site-specific DNA-methyltransferase (adenine-specific) activity"/>
    <property type="evidence" value="ECO:0007669"/>
    <property type="project" value="UniProtKB-EC"/>
</dbReference>
<dbReference type="InterPro" id="IPR002052">
    <property type="entry name" value="DNA_methylase_N6_adenine_CS"/>
</dbReference>
<dbReference type="AlphaFoldDB" id="A0A6B3R6K9"/>
<sequence length="1071" mass="121590">MADIYSEQQLQSSQECIDSCSEMRKDGALEDALRHNLSSFLRLMFTNNPKWVELHIRGSEAQVEFSRNQNEHRGFVDSLVGATAIEYEGNLQNTAKFRTGYRQVEEYCAGLLNLGYPAANIRGILSDTVQWYAYDVNILTTDKLSNFSAEDLELIEIEDINCEVDTNSNFTLLDFLDKHLGRIGSRILNADLINSDLGFSSEIASEFIPLLQNALNEISTSKPEYAELIQTVWNKFVNSVRENETADSFDIEFYVDEFFLTTIAKCLCANVLSENALISNDEELKSILNGDFFKLKGYDNVVEYDFFGWLNNLPVHATIINLTRKIQLDLRAYDYTLTIEEDLFSNLFSELANKSKRLLLGQAMTPSWLANSIVREVINNIDVQPKLIDMCCGSGTFVVETIKIVTEELEELSESQKRAKIISCITGFDIDPLAVILARINWLMVAKPFISITGSEKITIPIYNADSLFAVTPVSTNVDTGNYYSLSLLDEQVNLPKTLLMPANKSLFEKILDVGYSSIIQLSEIPEDEFYLNTLNTIQTQLSITLLDEDQSQILVFMREYYSAIFRLHSQGKNGIWNFLLLNSFRPALVENSFNGLVSNPPWLTLSRIADNPYKEFLQNLANELSIRPSGSSFLHIELATIFLLSSIERYLTDNAEIGCILPGTLLSGDHHHPFRSKEYDNSEIEFKISKIWDLDKVIFNNRGIAVFGNKSEGENSRPIPYHFESQNQQVEESQLYYSTLDSKSAWTQYNINRTSENSYVNNFTQGADVMPRSIYFHEILNYDSTSNSTHVLPINKQTSDHAYLLKDSKKFSDFRIEPSDVETATVYPVMISNALLPFHITNPPLAILPIEKHQGAWRSILATSLVTMSAGFQRWFNRASAMYGQGSNITTLWSWLDTRSKLSDQSIPQRGFIVCSGTGGEYVCAHYLRDEQVDFSRLIIDQTVNYYHTNNENEAKYLVGLLNSPSISNAIRGFQSEGNFGARHIHSLPYRIIEPFEETNDLHISIVNSTTNLISELDEFFNDSTDPKVLRLRNPNESSIAFKRRAIRSIITTLPSYNEYLEACETVLNS</sequence>
<dbReference type="GO" id="GO:0008170">
    <property type="term" value="F:N-methyltransferase activity"/>
    <property type="evidence" value="ECO:0007669"/>
    <property type="project" value="InterPro"/>
</dbReference>
<dbReference type="PROSITE" id="PS00092">
    <property type="entry name" value="N6_MTASE"/>
    <property type="match status" value="1"/>
</dbReference>
<dbReference type="InterPro" id="IPR029063">
    <property type="entry name" value="SAM-dependent_MTases_sf"/>
</dbReference>